<dbReference type="PROSITE" id="PS51184">
    <property type="entry name" value="JMJC"/>
    <property type="match status" value="1"/>
</dbReference>
<evidence type="ECO:0000313" key="3">
    <source>
        <dbReference type="Proteomes" id="UP000087171"/>
    </source>
</evidence>
<dbReference type="GO" id="GO:0032452">
    <property type="term" value="F:histone demethylase activity"/>
    <property type="evidence" value="ECO:0007669"/>
    <property type="project" value="TreeGrafter"/>
</dbReference>
<feature type="domain" description="JmjN" evidence="1">
    <location>
        <begin position="5"/>
        <end position="46"/>
    </location>
</feature>
<accession>A0A3Q7XY39</accession>
<name>A0A3Q7XY39_CICAR</name>
<dbReference type="Proteomes" id="UP000087171">
    <property type="component" value="Chromosome Ca4"/>
</dbReference>
<dbReference type="STRING" id="3827.A0A3Q7XY39"/>
<dbReference type="Pfam" id="PF02375">
    <property type="entry name" value="JmjN"/>
    <property type="match status" value="1"/>
</dbReference>
<dbReference type="GO" id="GO:0005634">
    <property type="term" value="C:nucleus"/>
    <property type="evidence" value="ECO:0007669"/>
    <property type="project" value="TreeGrafter"/>
</dbReference>
<dbReference type="Pfam" id="PF02928">
    <property type="entry name" value="zf-C5HC2"/>
    <property type="match status" value="1"/>
</dbReference>
<sequence length="513" mass="59095">MIPECPIYHPSEQEFEHPLIYLQKIVHEASKYGICKIVSPIAASISASDVLMEEKKDFKFETIVQPLRLSKWNEKDMITFSKRGRKYTYHEFEVMANKAFSNRFCSSEAISSSDVEKAFWHEMMHGEKRTVEYGVNIEGSAFSCDPNDRLGTSKCNLKNFARLLQSSLRLVDRGIPGITDPMLYIAMLFSMFAWHVEDHYLYSINYHHSGAHKTWYGVPSYAASEFEKTVLNHVYCNKVFIEHGENGAFQFLAQKTTMFPPNVLLQHDVPVYKAVQKPGEFVITFPKSYHAGFSHGFNCGEAVNFAIGDWFPLGAAASKRYAHLKMLPIIPYEELLCKEAMLLYKSSKLRISKNKFEENASYRAIVPSFLHLMQFYKTSLSRLNGSRKMSSSSNTLLGSLICSFCHRDCYVAYLLCKKCYSYPICLFHDITPQTCLCGRKYTVFKRNDMLEMEDAAKSFQQEKECIDNNHWHEEKSARRTVNSIGAASKLKRRVTDNMKRNVEKNKKKSKNHC</sequence>
<dbReference type="SUPFAM" id="SSF51197">
    <property type="entry name" value="Clavaminate synthase-like"/>
    <property type="match status" value="1"/>
</dbReference>
<dbReference type="InterPro" id="IPR003349">
    <property type="entry name" value="JmjN"/>
</dbReference>
<dbReference type="Pfam" id="PF02373">
    <property type="entry name" value="JmjC"/>
    <property type="match status" value="1"/>
</dbReference>
<gene>
    <name evidence="4" type="primary">LOC101502558</name>
</gene>
<protein>
    <submittedName>
        <fullName evidence="4">Lysine-specific demethylase JMJ706-like</fullName>
    </submittedName>
</protein>
<dbReference type="AlphaFoldDB" id="A0A3Q7XY39"/>
<dbReference type="GO" id="GO:0000785">
    <property type="term" value="C:chromatin"/>
    <property type="evidence" value="ECO:0007669"/>
    <property type="project" value="TreeGrafter"/>
</dbReference>
<proteinExistence type="predicted"/>
<dbReference type="PANTHER" id="PTHR10694">
    <property type="entry name" value="LYSINE-SPECIFIC DEMETHYLASE"/>
    <property type="match status" value="1"/>
</dbReference>
<evidence type="ECO:0000313" key="4">
    <source>
        <dbReference type="RefSeq" id="XP_027189101.1"/>
    </source>
</evidence>
<organism evidence="3 4">
    <name type="scientific">Cicer arietinum</name>
    <name type="common">Chickpea</name>
    <name type="synonym">Garbanzo</name>
    <dbReference type="NCBI Taxonomy" id="3827"/>
    <lineage>
        <taxon>Eukaryota</taxon>
        <taxon>Viridiplantae</taxon>
        <taxon>Streptophyta</taxon>
        <taxon>Embryophyta</taxon>
        <taxon>Tracheophyta</taxon>
        <taxon>Spermatophyta</taxon>
        <taxon>Magnoliopsida</taxon>
        <taxon>eudicotyledons</taxon>
        <taxon>Gunneridae</taxon>
        <taxon>Pentapetalae</taxon>
        <taxon>rosids</taxon>
        <taxon>fabids</taxon>
        <taxon>Fabales</taxon>
        <taxon>Fabaceae</taxon>
        <taxon>Papilionoideae</taxon>
        <taxon>50 kb inversion clade</taxon>
        <taxon>NPAAA clade</taxon>
        <taxon>Hologalegina</taxon>
        <taxon>IRL clade</taxon>
        <taxon>Cicereae</taxon>
        <taxon>Cicer</taxon>
    </lineage>
</organism>
<dbReference type="InterPro" id="IPR004198">
    <property type="entry name" value="Znf_C5HC2"/>
</dbReference>
<dbReference type="OrthoDB" id="1678912at2759"/>
<keyword evidence="3" id="KW-1185">Reference proteome</keyword>
<evidence type="ECO:0000259" key="1">
    <source>
        <dbReference type="PROSITE" id="PS51183"/>
    </source>
</evidence>
<reference evidence="3" key="1">
    <citation type="journal article" date="2013" name="Nat. Biotechnol.">
        <title>Draft genome sequence of chickpea (Cicer arietinum) provides a resource for trait improvement.</title>
        <authorList>
            <person name="Varshney R.K."/>
            <person name="Song C."/>
            <person name="Saxena R.K."/>
            <person name="Azam S."/>
            <person name="Yu S."/>
            <person name="Sharpe A.G."/>
            <person name="Cannon S."/>
            <person name="Baek J."/>
            <person name="Rosen B.D."/>
            <person name="Tar'an B."/>
            <person name="Millan T."/>
            <person name="Zhang X."/>
            <person name="Ramsay L.D."/>
            <person name="Iwata A."/>
            <person name="Wang Y."/>
            <person name="Nelson W."/>
            <person name="Farmer A.D."/>
            <person name="Gaur P.M."/>
            <person name="Soderlund C."/>
            <person name="Penmetsa R.V."/>
            <person name="Xu C."/>
            <person name="Bharti A.K."/>
            <person name="He W."/>
            <person name="Winter P."/>
            <person name="Zhao S."/>
            <person name="Hane J.K."/>
            <person name="Carrasquilla-Garcia N."/>
            <person name="Condie J.A."/>
            <person name="Upadhyaya H.D."/>
            <person name="Luo M.C."/>
            <person name="Thudi M."/>
            <person name="Gowda C.L."/>
            <person name="Singh N.P."/>
            <person name="Lichtenzveig J."/>
            <person name="Gali K.K."/>
            <person name="Rubio J."/>
            <person name="Nadarajan N."/>
            <person name="Dolezel J."/>
            <person name="Bansal K.C."/>
            <person name="Xu X."/>
            <person name="Edwards D."/>
            <person name="Zhang G."/>
            <person name="Kahl G."/>
            <person name="Gil J."/>
            <person name="Singh K.B."/>
            <person name="Datta S.K."/>
            <person name="Jackson S.A."/>
            <person name="Wang J."/>
            <person name="Cook D.R."/>
        </authorList>
    </citation>
    <scope>NUCLEOTIDE SEQUENCE [LARGE SCALE GENOMIC DNA]</scope>
    <source>
        <strain evidence="3">cv. CDC Frontier</strain>
    </source>
</reference>
<dbReference type="InterPro" id="IPR003347">
    <property type="entry name" value="JmjC_dom"/>
</dbReference>
<feature type="domain" description="JmjC" evidence="2">
    <location>
        <begin position="146"/>
        <end position="322"/>
    </location>
</feature>
<dbReference type="GO" id="GO:0010468">
    <property type="term" value="P:regulation of gene expression"/>
    <property type="evidence" value="ECO:0007669"/>
    <property type="project" value="TreeGrafter"/>
</dbReference>
<dbReference type="SMART" id="SM00558">
    <property type="entry name" value="JmjC"/>
    <property type="match status" value="1"/>
</dbReference>
<dbReference type="Gene3D" id="2.60.120.650">
    <property type="entry name" value="Cupin"/>
    <property type="match status" value="1"/>
</dbReference>
<dbReference type="PANTHER" id="PTHR10694:SF106">
    <property type="entry name" value="TRANSCRIPTION FACTOR JUMONJI FAMILY PROTEIN"/>
    <property type="match status" value="1"/>
</dbReference>
<dbReference type="RefSeq" id="XP_027189101.1">
    <property type="nucleotide sequence ID" value="XM_027333300.1"/>
</dbReference>
<dbReference type="KEGG" id="cam:101502558"/>
<dbReference type="PROSITE" id="PS51183">
    <property type="entry name" value="JMJN"/>
    <property type="match status" value="1"/>
</dbReference>
<dbReference type="SMART" id="SM00545">
    <property type="entry name" value="JmjN"/>
    <property type="match status" value="1"/>
</dbReference>
<reference evidence="4" key="2">
    <citation type="submission" date="2025-08" db="UniProtKB">
        <authorList>
            <consortium name="RefSeq"/>
        </authorList>
    </citation>
    <scope>IDENTIFICATION</scope>
    <source>
        <tissue evidence="4">Etiolated seedlings</tissue>
    </source>
</reference>
<evidence type="ECO:0000259" key="2">
    <source>
        <dbReference type="PROSITE" id="PS51184"/>
    </source>
</evidence>